<evidence type="ECO:0000313" key="2">
    <source>
        <dbReference type="Proteomes" id="UP000239757"/>
    </source>
</evidence>
<gene>
    <name evidence="1" type="ORF">GOBAR_AA22739</name>
</gene>
<organism evidence="1 2">
    <name type="scientific">Gossypium barbadense</name>
    <name type="common">Sea Island cotton</name>
    <name type="synonym">Hibiscus barbadensis</name>
    <dbReference type="NCBI Taxonomy" id="3634"/>
    <lineage>
        <taxon>Eukaryota</taxon>
        <taxon>Viridiplantae</taxon>
        <taxon>Streptophyta</taxon>
        <taxon>Embryophyta</taxon>
        <taxon>Tracheophyta</taxon>
        <taxon>Spermatophyta</taxon>
        <taxon>Magnoliopsida</taxon>
        <taxon>eudicotyledons</taxon>
        <taxon>Gunneridae</taxon>
        <taxon>Pentapetalae</taxon>
        <taxon>rosids</taxon>
        <taxon>malvids</taxon>
        <taxon>Malvales</taxon>
        <taxon>Malvaceae</taxon>
        <taxon>Malvoideae</taxon>
        <taxon>Gossypium</taxon>
    </lineage>
</organism>
<dbReference type="Proteomes" id="UP000239757">
    <property type="component" value="Unassembled WGS sequence"/>
</dbReference>
<evidence type="ECO:0000313" key="1">
    <source>
        <dbReference type="EMBL" id="PPR97922.1"/>
    </source>
</evidence>
<protein>
    <recommendedName>
        <fullName evidence="3">Reverse transcriptase zinc-binding domain-containing protein</fullName>
    </recommendedName>
</protein>
<accession>A0A2P5X3J3</accession>
<dbReference type="EMBL" id="KZ665764">
    <property type="protein sequence ID" value="PPR97922.1"/>
    <property type="molecule type" value="Genomic_DNA"/>
</dbReference>
<dbReference type="AlphaFoldDB" id="A0A2P5X3J3"/>
<proteinExistence type="predicted"/>
<evidence type="ECO:0008006" key="3">
    <source>
        <dbReference type="Google" id="ProtNLM"/>
    </source>
</evidence>
<reference evidence="1 2" key="1">
    <citation type="submission" date="2015-01" db="EMBL/GenBank/DDBJ databases">
        <title>Genome of allotetraploid Gossypium barbadense reveals genomic plasticity and fiber elongation in cotton evolution.</title>
        <authorList>
            <person name="Chen X."/>
            <person name="Liu X."/>
            <person name="Zhao B."/>
            <person name="Zheng H."/>
            <person name="Hu Y."/>
            <person name="Lu G."/>
            <person name="Yang C."/>
            <person name="Chen J."/>
            <person name="Shan C."/>
            <person name="Zhang L."/>
            <person name="Zhou Y."/>
            <person name="Wang L."/>
            <person name="Guo W."/>
            <person name="Bai Y."/>
            <person name="Ruan J."/>
            <person name="Shangguan X."/>
            <person name="Mao Y."/>
            <person name="Jiang J."/>
            <person name="Zhu Y."/>
            <person name="Lei J."/>
            <person name="Kang H."/>
            <person name="Chen S."/>
            <person name="He X."/>
            <person name="Wang R."/>
            <person name="Wang Y."/>
            <person name="Chen J."/>
            <person name="Wang L."/>
            <person name="Yu S."/>
            <person name="Wang B."/>
            <person name="Wei J."/>
            <person name="Song S."/>
            <person name="Lu X."/>
            <person name="Gao Z."/>
            <person name="Gu W."/>
            <person name="Deng X."/>
            <person name="Ma D."/>
            <person name="Wang S."/>
            <person name="Liang W."/>
            <person name="Fang L."/>
            <person name="Cai C."/>
            <person name="Zhu X."/>
            <person name="Zhou B."/>
            <person name="Zhang Y."/>
            <person name="Chen Z."/>
            <person name="Xu S."/>
            <person name="Zhu R."/>
            <person name="Wang S."/>
            <person name="Zhang T."/>
            <person name="Zhao G."/>
        </authorList>
    </citation>
    <scope>NUCLEOTIDE SEQUENCE [LARGE SCALE GENOMIC DNA]</scope>
    <source>
        <strain evidence="2">cv. Xinhai21</strain>
        <tissue evidence="1">Leaf</tissue>
    </source>
</reference>
<dbReference type="OrthoDB" id="1744872at2759"/>
<name>A0A2P5X3J3_GOSBA</name>
<sequence length="108" mass="12240">MDKIWNFNGPQRIKNFLWLASDGKLLMNVEGRKLHVADQVCGKGLDTTTHAPRDCTLGCSNLEQIGPFINHMPSAAWLCGNLLNQRNAWANDRWCTKPLKIKKHIAGW</sequence>